<gene>
    <name evidence="1" type="ORF">ENU74_01765</name>
</gene>
<accession>A0A7V4E3L6</accession>
<sequence length="96" mass="11242">MLVFWEEKQKGVSMNTNKKKWEYKIKVLEVHSHPILALGRWQIEDDNKKIIKEFPNVEKYINQLGEEGWELVGTAPGSDSQGTITKVLLIFKREKE</sequence>
<dbReference type="AlphaFoldDB" id="A0A7V4E3L6"/>
<protein>
    <submittedName>
        <fullName evidence="1">DUF4177 domain-containing protein</fullName>
    </submittedName>
</protein>
<name>A0A7V4E3L6_UNCW3</name>
<dbReference type="InterPro" id="IPR025234">
    <property type="entry name" value="YjzH-like"/>
</dbReference>
<organism evidence="1">
    <name type="scientific">candidate division WOR-3 bacterium</name>
    <dbReference type="NCBI Taxonomy" id="2052148"/>
    <lineage>
        <taxon>Bacteria</taxon>
        <taxon>Bacteria division WOR-3</taxon>
    </lineage>
</organism>
<dbReference type="Pfam" id="PF13783">
    <property type="entry name" value="DUF4177"/>
    <property type="match status" value="1"/>
</dbReference>
<proteinExistence type="predicted"/>
<comment type="caution">
    <text evidence="1">The sequence shown here is derived from an EMBL/GenBank/DDBJ whole genome shotgun (WGS) entry which is preliminary data.</text>
</comment>
<reference evidence="1" key="1">
    <citation type="journal article" date="2020" name="mSystems">
        <title>Genome- and Community-Level Interaction Insights into Carbon Utilization and Element Cycling Functions of Hydrothermarchaeota in Hydrothermal Sediment.</title>
        <authorList>
            <person name="Zhou Z."/>
            <person name="Liu Y."/>
            <person name="Xu W."/>
            <person name="Pan J."/>
            <person name="Luo Z.H."/>
            <person name="Li M."/>
        </authorList>
    </citation>
    <scope>NUCLEOTIDE SEQUENCE [LARGE SCALE GENOMIC DNA]</scope>
    <source>
        <strain evidence="1">SpSt-697</strain>
    </source>
</reference>
<dbReference type="EMBL" id="DTDR01000052">
    <property type="protein sequence ID" value="HGK63315.1"/>
    <property type="molecule type" value="Genomic_DNA"/>
</dbReference>
<evidence type="ECO:0000313" key="1">
    <source>
        <dbReference type="EMBL" id="HGK63315.1"/>
    </source>
</evidence>